<dbReference type="Gene3D" id="3.40.630.30">
    <property type="match status" value="1"/>
</dbReference>
<dbReference type="InterPro" id="IPR000182">
    <property type="entry name" value="GNAT_dom"/>
</dbReference>
<name>A0ABR1HZ02_9HYPO</name>
<keyword evidence="3" id="KW-1185">Reference proteome</keyword>
<dbReference type="Proteomes" id="UP001498421">
    <property type="component" value="Unassembled WGS sequence"/>
</dbReference>
<sequence>MSQLCETFPRDDLTDEMLADAARLFTENYGVWAGDSKLRGKRVTLTAKRLREQYLPEDGECRYTRVTSDGKLVGNAFTSGWNWTGKRVCWVTQLVVHRDHRGKGIASILLRMTMAESDDVYGIMSSHPYACMATAIMFGTSIEYVSLDFIREHSDAIFKASPMQYVKETAVSGTLFDAKDSTGLISGVKHEVFVDHEESRCASPDPQFTSLATWGFAGGSRIPPCCAC</sequence>
<organism evidence="2 3">
    <name type="scientific">Neonectria magnoliae</name>
    <dbReference type="NCBI Taxonomy" id="2732573"/>
    <lineage>
        <taxon>Eukaryota</taxon>
        <taxon>Fungi</taxon>
        <taxon>Dikarya</taxon>
        <taxon>Ascomycota</taxon>
        <taxon>Pezizomycotina</taxon>
        <taxon>Sordariomycetes</taxon>
        <taxon>Hypocreomycetidae</taxon>
        <taxon>Hypocreales</taxon>
        <taxon>Nectriaceae</taxon>
        <taxon>Neonectria</taxon>
    </lineage>
</organism>
<dbReference type="EMBL" id="JAZAVK010000065">
    <property type="protein sequence ID" value="KAK7426510.1"/>
    <property type="molecule type" value="Genomic_DNA"/>
</dbReference>
<evidence type="ECO:0000259" key="1">
    <source>
        <dbReference type="Pfam" id="PF00583"/>
    </source>
</evidence>
<dbReference type="InterPro" id="IPR016181">
    <property type="entry name" value="Acyl_CoA_acyltransferase"/>
</dbReference>
<dbReference type="Pfam" id="PF00583">
    <property type="entry name" value="Acetyltransf_1"/>
    <property type="match status" value="1"/>
</dbReference>
<evidence type="ECO:0000313" key="3">
    <source>
        <dbReference type="Proteomes" id="UP001498421"/>
    </source>
</evidence>
<gene>
    <name evidence="2" type="ORF">QQZ08_006968</name>
</gene>
<dbReference type="CDD" id="cd04301">
    <property type="entry name" value="NAT_SF"/>
    <property type="match status" value="1"/>
</dbReference>
<protein>
    <recommendedName>
        <fullName evidence="1">N-acetyltransferase domain-containing protein</fullName>
    </recommendedName>
</protein>
<dbReference type="SUPFAM" id="SSF55729">
    <property type="entry name" value="Acyl-CoA N-acyltransferases (Nat)"/>
    <property type="match status" value="1"/>
</dbReference>
<proteinExistence type="predicted"/>
<accession>A0ABR1HZ02</accession>
<feature type="domain" description="N-acetyltransferase" evidence="1">
    <location>
        <begin position="51"/>
        <end position="114"/>
    </location>
</feature>
<evidence type="ECO:0000313" key="2">
    <source>
        <dbReference type="EMBL" id="KAK7426510.1"/>
    </source>
</evidence>
<reference evidence="2 3" key="1">
    <citation type="journal article" date="2025" name="Microbiol. Resour. Announc.">
        <title>Draft genome sequences for Neonectria magnoliae and Neonectria punicea, canker pathogens of Liriodendron tulipifera and Acer saccharum in West Virginia.</title>
        <authorList>
            <person name="Petronek H.M."/>
            <person name="Kasson M.T."/>
            <person name="Metheny A.M."/>
            <person name="Stauder C.M."/>
            <person name="Lovett B."/>
            <person name="Lynch S.C."/>
            <person name="Garnas J.R."/>
            <person name="Kasson L.R."/>
            <person name="Stajich J.E."/>
        </authorList>
    </citation>
    <scope>NUCLEOTIDE SEQUENCE [LARGE SCALE GENOMIC DNA]</scope>
    <source>
        <strain evidence="2 3">NRRL 64651</strain>
    </source>
</reference>
<comment type="caution">
    <text evidence="2">The sequence shown here is derived from an EMBL/GenBank/DDBJ whole genome shotgun (WGS) entry which is preliminary data.</text>
</comment>